<evidence type="ECO:0000256" key="1">
    <source>
        <dbReference type="PROSITE-ProRule" id="PRU01077"/>
    </source>
</evidence>
<evidence type="ECO:0000256" key="2">
    <source>
        <dbReference type="SAM" id="MobiDB-lite"/>
    </source>
</evidence>
<feature type="compositionally biased region" description="Low complexity" evidence="2">
    <location>
        <begin position="850"/>
        <end position="862"/>
    </location>
</feature>
<dbReference type="STRING" id="765440.A0A0C3FWU1"/>
<dbReference type="InterPro" id="IPR008936">
    <property type="entry name" value="Rho_GTPase_activation_prot"/>
</dbReference>
<feature type="compositionally biased region" description="Pro residues" evidence="2">
    <location>
        <begin position="1008"/>
        <end position="1020"/>
    </location>
</feature>
<dbReference type="PROSITE" id="PS50238">
    <property type="entry name" value="RHOGAP"/>
    <property type="match status" value="1"/>
</dbReference>
<feature type="domain" description="F-BAR" evidence="5">
    <location>
        <begin position="8"/>
        <end position="532"/>
    </location>
</feature>
<dbReference type="AlphaFoldDB" id="A0A0C3FWU1"/>
<dbReference type="GO" id="GO:0005886">
    <property type="term" value="C:plasma membrane"/>
    <property type="evidence" value="ECO:0007669"/>
    <property type="project" value="TreeGrafter"/>
</dbReference>
<dbReference type="GO" id="GO:0007010">
    <property type="term" value="P:cytoskeleton organization"/>
    <property type="evidence" value="ECO:0007669"/>
    <property type="project" value="TreeGrafter"/>
</dbReference>
<reference evidence="6 7" key="1">
    <citation type="submission" date="2014-04" db="EMBL/GenBank/DDBJ databases">
        <authorList>
            <consortium name="DOE Joint Genome Institute"/>
            <person name="Kuo A."/>
            <person name="Tarkka M."/>
            <person name="Buscot F."/>
            <person name="Kohler A."/>
            <person name="Nagy L.G."/>
            <person name="Floudas D."/>
            <person name="Copeland A."/>
            <person name="Barry K.W."/>
            <person name="Cichocki N."/>
            <person name="Veneault-Fourrey C."/>
            <person name="LaButti K."/>
            <person name="Lindquist E.A."/>
            <person name="Lipzen A."/>
            <person name="Lundell T."/>
            <person name="Morin E."/>
            <person name="Murat C."/>
            <person name="Sun H."/>
            <person name="Tunlid A."/>
            <person name="Henrissat B."/>
            <person name="Grigoriev I.V."/>
            <person name="Hibbett D.S."/>
            <person name="Martin F."/>
            <person name="Nordberg H.P."/>
            <person name="Cantor M.N."/>
            <person name="Hua S.X."/>
        </authorList>
    </citation>
    <scope>NUCLEOTIDE SEQUENCE [LARGE SCALE GENOMIC DNA]</scope>
    <source>
        <strain evidence="6 7">F 1598</strain>
    </source>
</reference>
<name>A0A0C3FWU1_PILCF</name>
<dbReference type="SUPFAM" id="SSF103657">
    <property type="entry name" value="BAR/IMD domain-like"/>
    <property type="match status" value="1"/>
</dbReference>
<evidence type="ECO:0000313" key="7">
    <source>
        <dbReference type="Proteomes" id="UP000054166"/>
    </source>
</evidence>
<dbReference type="GO" id="GO:0005737">
    <property type="term" value="C:cytoplasm"/>
    <property type="evidence" value="ECO:0007669"/>
    <property type="project" value="TreeGrafter"/>
</dbReference>
<protein>
    <recommendedName>
        <fullName evidence="8">Rho-GAP domain-containing protein</fullName>
    </recommendedName>
</protein>
<feature type="region of interest" description="Disordered" evidence="2">
    <location>
        <begin position="233"/>
        <end position="256"/>
    </location>
</feature>
<dbReference type="Pfam" id="PF00611">
    <property type="entry name" value="FCH"/>
    <property type="match status" value="1"/>
</dbReference>
<feature type="compositionally biased region" description="Basic and acidic residues" evidence="2">
    <location>
        <begin position="965"/>
        <end position="975"/>
    </location>
</feature>
<dbReference type="InterPro" id="IPR036390">
    <property type="entry name" value="WH_DNA-bd_sf"/>
</dbReference>
<dbReference type="Gene3D" id="1.20.1270.60">
    <property type="entry name" value="Arfaptin homology (AH) domain/BAR domain"/>
    <property type="match status" value="2"/>
</dbReference>
<dbReference type="GO" id="GO:0005096">
    <property type="term" value="F:GTPase activator activity"/>
    <property type="evidence" value="ECO:0007669"/>
    <property type="project" value="TreeGrafter"/>
</dbReference>
<dbReference type="OrthoDB" id="2155291at2759"/>
<dbReference type="EMBL" id="KN832992">
    <property type="protein sequence ID" value="KIM82991.1"/>
    <property type="molecule type" value="Genomic_DNA"/>
</dbReference>
<dbReference type="PANTHER" id="PTHR23065">
    <property type="entry name" value="PROLINE-SERINE-THREONINE PHOSPHATASE INTERACTING PROTEIN 1"/>
    <property type="match status" value="1"/>
</dbReference>
<dbReference type="InterPro" id="IPR031160">
    <property type="entry name" value="F_BAR_dom"/>
</dbReference>
<accession>A0A0C3FWU1</accession>
<dbReference type="Gene3D" id="1.10.10.10">
    <property type="entry name" value="Winged helix-like DNA-binding domain superfamily/Winged helix DNA-binding domain"/>
    <property type="match status" value="1"/>
</dbReference>
<dbReference type="GO" id="GO:0007264">
    <property type="term" value="P:small GTPase-mediated signal transduction"/>
    <property type="evidence" value="ECO:0007669"/>
    <property type="project" value="TreeGrafter"/>
</dbReference>
<feature type="domain" description="DEP" evidence="3">
    <location>
        <begin position="313"/>
        <end position="393"/>
    </location>
</feature>
<evidence type="ECO:0000259" key="4">
    <source>
        <dbReference type="PROSITE" id="PS50238"/>
    </source>
</evidence>
<dbReference type="InterPro" id="IPR027267">
    <property type="entry name" value="AH/BAR_dom_sf"/>
</dbReference>
<reference evidence="7" key="2">
    <citation type="submission" date="2015-01" db="EMBL/GenBank/DDBJ databases">
        <title>Evolutionary Origins and Diversification of the Mycorrhizal Mutualists.</title>
        <authorList>
            <consortium name="DOE Joint Genome Institute"/>
            <consortium name="Mycorrhizal Genomics Consortium"/>
            <person name="Kohler A."/>
            <person name="Kuo A."/>
            <person name="Nagy L.G."/>
            <person name="Floudas D."/>
            <person name="Copeland A."/>
            <person name="Barry K.W."/>
            <person name="Cichocki N."/>
            <person name="Veneault-Fourrey C."/>
            <person name="LaButti K."/>
            <person name="Lindquist E.A."/>
            <person name="Lipzen A."/>
            <person name="Lundell T."/>
            <person name="Morin E."/>
            <person name="Murat C."/>
            <person name="Riley R."/>
            <person name="Ohm R."/>
            <person name="Sun H."/>
            <person name="Tunlid A."/>
            <person name="Henrissat B."/>
            <person name="Grigoriev I.V."/>
            <person name="Hibbett D.S."/>
            <person name="Martin F."/>
        </authorList>
    </citation>
    <scope>NUCLEOTIDE SEQUENCE [LARGE SCALE GENOMIC DNA]</scope>
    <source>
        <strain evidence="7">F 1598</strain>
    </source>
</reference>
<keyword evidence="7" id="KW-1185">Reference proteome</keyword>
<dbReference type="InterPro" id="IPR036388">
    <property type="entry name" value="WH-like_DNA-bd_sf"/>
</dbReference>
<dbReference type="PROSITE" id="PS50186">
    <property type="entry name" value="DEP"/>
    <property type="match status" value="1"/>
</dbReference>
<dbReference type="GO" id="GO:0000935">
    <property type="term" value="C:division septum"/>
    <property type="evidence" value="ECO:0007669"/>
    <property type="project" value="TreeGrafter"/>
</dbReference>
<gene>
    <name evidence="6" type="ORF">PILCRDRAFT_819787</name>
</gene>
<dbReference type="HOGENOM" id="CLU_008201_0_0_1"/>
<dbReference type="InterPro" id="IPR000591">
    <property type="entry name" value="DEP_dom"/>
</dbReference>
<keyword evidence="1" id="KW-0175">Coiled coil</keyword>
<feature type="region of interest" description="Disordered" evidence="2">
    <location>
        <begin position="156"/>
        <end position="200"/>
    </location>
</feature>
<feature type="region of interest" description="Disordered" evidence="2">
    <location>
        <begin position="833"/>
        <end position="1162"/>
    </location>
</feature>
<evidence type="ECO:0008006" key="8">
    <source>
        <dbReference type="Google" id="ProtNLM"/>
    </source>
</evidence>
<evidence type="ECO:0000259" key="3">
    <source>
        <dbReference type="PROSITE" id="PS50186"/>
    </source>
</evidence>
<dbReference type="PANTHER" id="PTHR23065:SF17">
    <property type="entry name" value="RHO-GTPASE-ACTIVATING PROTEIN RGD2"/>
    <property type="match status" value="1"/>
</dbReference>
<dbReference type="InterPro" id="IPR000198">
    <property type="entry name" value="RhoGAP_dom"/>
</dbReference>
<feature type="compositionally biased region" description="Pro residues" evidence="2">
    <location>
        <begin position="840"/>
        <end position="849"/>
    </location>
</feature>
<feature type="compositionally biased region" description="Pro residues" evidence="2">
    <location>
        <begin position="881"/>
        <end position="890"/>
    </location>
</feature>
<organism evidence="6 7">
    <name type="scientific">Piloderma croceum (strain F 1598)</name>
    <dbReference type="NCBI Taxonomy" id="765440"/>
    <lineage>
        <taxon>Eukaryota</taxon>
        <taxon>Fungi</taxon>
        <taxon>Dikarya</taxon>
        <taxon>Basidiomycota</taxon>
        <taxon>Agaricomycotina</taxon>
        <taxon>Agaricomycetes</taxon>
        <taxon>Agaricomycetidae</taxon>
        <taxon>Atheliales</taxon>
        <taxon>Atheliaceae</taxon>
        <taxon>Piloderma</taxon>
    </lineage>
</organism>
<dbReference type="Gene3D" id="1.10.555.10">
    <property type="entry name" value="Rho GTPase activation protein"/>
    <property type="match status" value="1"/>
</dbReference>
<feature type="compositionally biased region" description="Pro residues" evidence="2">
    <location>
        <begin position="950"/>
        <end position="959"/>
    </location>
</feature>
<feature type="domain" description="Rho-GAP" evidence="4">
    <location>
        <begin position="577"/>
        <end position="788"/>
    </location>
</feature>
<dbReference type="Proteomes" id="UP000054166">
    <property type="component" value="Unassembled WGS sequence"/>
</dbReference>
<sequence>MAVLSLPLSFTNSFWTPDYRKGLEVLFAKLEEGAVENDEITAFIRARAIAEGQLAATLTNPIPIGQGGAGFGADDGASLVMAFRGLQAESAAHGAVHQAVAKELHTLVVDPFEHWARGYKERLGQSKANILDNWLHSYELVQEDVAKMKTQYLTKTRRADEAADDAKFAPNNAYGDKYTTSPRLSPHDTRKPPSRSATVSERIAERLKEIQRKSVNALSGTDKSHTPDETVFEVLSDGDKSPTPTSTPKIDKGKGKAIDEHESVMVASPPPMSPQLPPPQLTVEPEALPPSVPILLAGLSMQPSAISALLLRAKSELPLRAIRFPLLGEYQECFHGEEFVAWLNSNVQGFGGNLDTAEEAARQLTEKHNLLRRIGELGNSFEHSDEAFYQFRSKAFEFERHAFDLTSVASPTKLSPIAGNLMKRSNTFVSVVTKALATKESEPTYIKARNEAEEADNAYRVAIRKLDRQRLGVEERIEDTLKTLQKWEGERLKAVKTVLLQYQGILASIPKALKEIDDRASTLVASYQPDNDLKALIERYRTGPFHPTPHVYESIAHDESDVVFGIDLRKWSEGGWDTLTTGEQNKELYPSVLSAMLEGLKEAYGRLPNNDEKRKAWIYEVPLTPVHHLREALNSINIDQPIPKELLAKYDAAVIAGAVKLWVLELDPPLMLWEGYDEIRKLYPSVGSKANLNGAGQVSEEQHIQEVSAALIKLPRIHLYVLNALASHFKNLIDSTPVAEDNEIYLTKLALSVGRTTIRPKSETEFTLHDRHPTLLFIDLVKNYNTIMPPTIAKKKRESERKVPLRKRTAMVDMRTVRGKISAGAPTRELYAAGQKAGAPVPPVPPVPRVPAAQPQPTAAPVKLKSPPEAPKPEILNAPSAPAPAAPAPPTVHGSNDPPHPTFKEPPPETDDLPSPAGSVVPAPPAISSNEPQHPTFKEPPPEDDDLPHPTAPVVPAPPTVNLDEPQRPSFKEPPPEEDDIPPHPSFKEPPLEDDYTPLPMPKFTDPPESPPATPQPQPVVPTHQIKPVPVKRDSLINRSNSPSPSTPSFRSRSPSPDEPHTSLSRSPSTQAGYVRGPRTSRGPRAPGGSNVSSMVSSLNRNSMTGSPPPSSGYKRLSPGSSSRPQSMIGAVAQDTRAKAIGRSQALSRRTMASDAEDEVVQ</sequence>
<dbReference type="FunCoup" id="A0A0C3FWU1">
    <property type="interactions" value="18"/>
</dbReference>
<dbReference type="PROSITE" id="PS51741">
    <property type="entry name" value="F_BAR"/>
    <property type="match status" value="1"/>
</dbReference>
<dbReference type="Pfam" id="PF00620">
    <property type="entry name" value="RhoGAP"/>
    <property type="match status" value="1"/>
</dbReference>
<feature type="compositionally biased region" description="Low complexity" evidence="2">
    <location>
        <begin position="1039"/>
        <end position="1055"/>
    </location>
</feature>
<dbReference type="SUPFAM" id="SSF48350">
    <property type="entry name" value="GTPase activation domain, GAP"/>
    <property type="match status" value="1"/>
</dbReference>
<feature type="compositionally biased region" description="Basic and acidic residues" evidence="2">
    <location>
        <begin position="157"/>
        <end position="167"/>
    </location>
</feature>
<feature type="compositionally biased region" description="Polar residues" evidence="2">
    <location>
        <begin position="1062"/>
        <end position="1072"/>
    </location>
</feature>
<dbReference type="InParanoid" id="A0A0C3FWU1"/>
<proteinExistence type="predicted"/>
<evidence type="ECO:0000313" key="6">
    <source>
        <dbReference type="EMBL" id="KIM82991.1"/>
    </source>
</evidence>
<feature type="compositionally biased region" description="Low complexity" evidence="2">
    <location>
        <begin position="914"/>
        <end position="929"/>
    </location>
</feature>
<dbReference type="InterPro" id="IPR001060">
    <property type="entry name" value="FCH_dom"/>
</dbReference>
<feature type="compositionally biased region" description="Polar residues" evidence="2">
    <location>
        <begin position="1090"/>
        <end position="1106"/>
    </location>
</feature>
<dbReference type="SMART" id="SM00324">
    <property type="entry name" value="RhoGAP"/>
    <property type="match status" value="1"/>
</dbReference>
<dbReference type="SUPFAM" id="SSF46785">
    <property type="entry name" value="Winged helix' DNA-binding domain"/>
    <property type="match status" value="1"/>
</dbReference>
<evidence type="ECO:0000259" key="5">
    <source>
        <dbReference type="PROSITE" id="PS51741"/>
    </source>
</evidence>